<gene>
    <name evidence="1" type="ORF">BCON_0190g00060</name>
</gene>
<dbReference type="PANTHER" id="PTHR35340:SF5">
    <property type="entry name" value="ASST-DOMAIN-CONTAINING PROTEIN"/>
    <property type="match status" value="1"/>
</dbReference>
<dbReference type="OrthoDB" id="5427350at2759"/>
<dbReference type="EMBL" id="PQXN01000190">
    <property type="protein sequence ID" value="TGO50154.1"/>
    <property type="molecule type" value="Genomic_DNA"/>
</dbReference>
<protein>
    <recommendedName>
        <fullName evidence="3">Arylsulfotransferase N-terminal domain-containing protein</fullName>
    </recommendedName>
</protein>
<dbReference type="Pfam" id="PF14269">
    <property type="entry name" value="Arylsulfotran_2"/>
    <property type="match status" value="1"/>
</dbReference>
<evidence type="ECO:0000313" key="2">
    <source>
        <dbReference type="Proteomes" id="UP000297527"/>
    </source>
</evidence>
<dbReference type="InterPro" id="IPR053143">
    <property type="entry name" value="Arylsulfate_ST"/>
</dbReference>
<dbReference type="PANTHER" id="PTHR35340">
    <property type="entry name" value="PQQ ENZYME REPEAT PROTEIN-RELATED"/>
    <property type="match status" value="1"/>
</dbReference>
<evidence type="ECO:0000313" key="1">
    <source>
        <dbReference type="EMBL" id="TGO50154.1"/>
    </source>
</evidence>
<sequence>MRGTYFTQLIPILLGRLISANPETFPYIQSTEFDAGDYGAYPNRTYTTRPDLISPRLNILQDDPRCDDGLYTMISLRGDKVHITGQSPMIHDHQGKLVWMNASYGETFGLNVQRYKDVDYLTFWQGDDSVGGHGEGIYILLDSQYKEAYRLTAGNNALGDLHGFYITPEGTALVTQYILKEMDIQYRRRTRKGWVWDSVIQEINIETNEIIFEWHASEHFNTEDSYFPTGSAGLRSSHGYDFFHINSIDKDGLGNYLISSRYYQSVSYIDGKTGEILWELGGKRNSFKDLSDGKATAFSWQHDAHWTADRKGITLFDNGARYGLKPQVESSRAIHISLDLEAMTAEIVREYVNPRKILSASQGSMQVLENGNVMVGYGYNAAWTEYSSEGEVLCDVHIGSQKTFNTGAVQTYKVLKHAWVGRPDTVPDVKVVQSNVYVSWNGATEVRGWVLEGSKTDRGEGGEEEFQMVAEVQKSGFETKILFQRKAWCWVRVVAIDGEGVKLETSEIWAAGTDCKDTACYSLTESHRLIEMTQLTIQQIDLPETEDIMEEEEEAEKPLIPSRFALEVIALAGFAFGMLELCRRKFWRRTLSSLGYRVLPIQAQD</sequence>
<evidence type="ECO:0008006" key="3">
    <source>
        <dbReference type="Google" id="ProtNLM"/>
    </source>
</evidence>
<comment type="caution">
    <text evidence="1">The sequence shown here is derived from an EMBL/GenBank/DDBJ whole genome shotgun (WGS) entry which is preliminary data.</text>
</comment>
<proteinExistence type="predicted"/>
<dbReference type="AlphaFoldDB" id="A0A4Z1HMP8"/>
<accession>A0A4Z1HMP8</accession>
<name>A0A4Z1HMP8_9HELO</name>
<reference evidence="1 2" key="1">
    <citation type="submission" date="2017-12" db="EMBL/GenBank/DDBJ databases">
        <title>Comparative genomics of Botrytis spp.</title>
        <authorList>
            <person name="Valero-Jimenez C.A."/>
            <person name="Tapia P."/>
            <person name="Veloso J."/>
            <person name="Silva-Moreno E."/>
            <person name="Staats M."/>
            <person name="Valdes J.H."/>
            <person name="Van Kan J.A.L."/>
        </authorList>
    </citation>
    <scope>NUCLEOTIDE SEQUENCE [LARGE SCALE GENOMIC DNA]</scope>
    <source>
        <strain evidence="1 2">MUCL11595</strain>
    </source>
</reference>
<keyword evidence="2" id="KW-1185">Reference proteome</keyword>
<dbReference type="InterPro" id="IPR039535">
    <property type="entry name" value="ASST-like"/>
</dbReference>
<dbReference type="Proteomes" id="UP000297527">
    <property type="component" value="Unassembled WGS sequence"/>
</dbReference>
<organism evidence="1 2">
    <name type="scientific">Botryotinia convoluta</name>
    <dbReference type="NCBI Taxonomy" id="54673"/>
    <lineage>
        <taxon>Eukaryota</taxon>
        <taxon>Fungi</taxon>
        <taxon>Dikarya</taxon>
        <taxon>Ascomycota</taxon>
        <taxon>Pezizomycotina</taxon>
        <taxon>Leotiomycetes</taxon>
        <taxon>Helotiales</taxon>
        <taxon>Sclerotiniaceae</taxon>
        <taxon>Botryotinia</taxon>
    </lineage>
</organism>